<dbReference type="Pfam" id="PF02333">
    <property type="entry name" value="Phytase"/>
    <property type="match status" value="2"/>
</dbReference>
<dbReference type="RefSeq" id="WP_133501890.1">
    <property type="nucleotide sequence ID" value="NZ_SNXC01000001.1"/>
</dbReference>
<feature type="domain" description="BPP" evidence="2">
    <location>
        <begin position="11"/>
        <end position="327"/>
    </location>
</feature>
<dbReference type="Proteomes" id="UP000294656">
    <property type="component" value="Unassembled WGS sequence"/>
</dbReference>
<sequence length="674" mass="72727">MFKRHLVATAISSAMCASLSVNAAVISETTYEDIADAATWVSQDNSKSLLIATLEGDGIAVFNEQGKEIQHIEGIEALGADVRYSLTDDNGASMDIVAIGLPDEDSLGFYKITGNAKHPLSSVGTINIDATPEGVCLYQHPTSGQITATAYTEDGDLLQYKLILDGNEVKSRFNEGDVAEPVRHTNVGGELSGCIVDDQSGTLYVAEQNVGVWIYGADAENVKDRALLDIVEPHGKLEEIENIDLAIQEGGKGVILIADEGKGFNLYDRNSGEFLAKFDVEGVEEAKLVTTARNGIWIGNTEADEPVYQFMSADEFTSLSGVSLAGLQSNRDIKVAGVKVVTASGETDAVDSKGDAADDSTVWYNESNPANSLIIATDKKGGLLAYDLEGNEIQFFEEGRPNNVDLRQNIDDGKGGKITLAAASNRDLNTVTLYTIDGSDTPIKLLPAIGDNVHDASPELISNVDVVYGLCMGQGEDGTPYVFVNGKDGTTEQWKITLTKDGAKGEIVRTFSVESQPEGCVVDDKTQTIYVGEEDEAIWTFDARENGSTKAKLFAAVDGKQLVDDIEGVTIYETDQVRYLIASSQGNNTYAVYDMNDNNQYKGSFAIIGDDDNGIDGTSDTDGVHAFSGNLGSAYPNGMFIAQDWYNINDEYELKKQNFKMVDWREIQSALKLK</sequence>
<feature type="signal peptide" evidence="1">
    <location>
        <begin position="1"/>
        <end position="23"/>
    </location>
</feature>
<accession>A0A4R6MIS8</accession>
<dbReference type="OrthoDB" id="8696437at2"/>
<proteinExistence type="predicted"/>
<keyword evidence="4" id="KW-1185">Reference proteome</keyword>
<evidence type="ECO:0000256" key="1">
    <source>
        <dbReference type="SAM" id="SignalP"/>
    </source>
</evidence>
<dbReference type="EMBL" id="SNXC01000001">
    <property type="protein sequence ID" value="TDP01912.1"/>
    <property type="molecule type" value="Genomic_DNA"/>
</dbReference>
<protein>
    <submittedName>
        <fullName evidence="3">3-phytase</fullName>
    </submittedName>
</protein>
<name>A0A4R6MIS8_9GAMM</name>
<organism evidence="3 4">
    <name type="scientific">Marinomonas balearica</name>
    <dbReference type="NCBI Taxonomy" id="491947"/>
    <lineage>
        <taxon>Bacteria</taxon>
        <taxon>Pseudomonadati</taxon>
        <taxon>Pseudomonadota</taxon>
        <taxon>Gammaproteobacteria</taxon>
        <taxon>Oceanospirillales</taxon>
        <taxon>Oceanospirillaceae</taxon>
        <taxon>Marinomonas</taxon>
    </lineage>
</organism>
<dbReference type="SUPFAM" id="SSF50956">
    <property type="entry name" value="Thermostable phytase (3-phytase)"/>
    <property type="match status" value="2"/>
</dbReference>
<dbReference type="InterPro" id="IPR003431">
    <property type="entry name" value="B-propeller_Phytase"/>
</dbReference>
<evidence type="ECO:0000313" key="4">
    <source>
        <dbReference type="Proteomes" id="UP000294656"/>
    </source>
</evidence>
<dbReference type="Gene3D" id="2.120.10.30">
    <property type="entry name" value="TolB, C-terminal domain"/>
    <property type="match status" value="2"/>
</dbReference>
<evidence type="ECO:0000259" key="2">
    <source>
        <dbReference type="PROSITE" id="PS51662"/>
    </source>
</evidence>
<feature type="chain" id="PRO_5020984832" evidence="1">
    <location>
        <begin position="24"/>
        <end position="674"/>
    </location>
</feature>
<evidence type="ECO:0000313" key="3">
    <source>
        <dbReference type="EMBL" id="TDP01912.1"/>
    </source>
</evidence>
<dbReference type="InterPro" id="IPR011042">
    <property type="entry name" value="6-blade_b-propeller_TolB-like"/>
</dbReference>
<dbReference type="GO" id="GO:0016158">
    <property type="term" value="F:inositol hexakisphosphate 3-phosphatase activity"/>
    <property type="evidence" value="ECO:0007669"/>
    <property type="project" value="InterPro"/>
</dbReference>
<keyword evidence="1" id="KW-0732">Signal</keyword>
<reference evidence="3 4" key="1">
    <citation type="submission" date="2019-03" db="EMBL/GenBank/DDBJ databases">
        <title>Genomic Encyclopedia of Type Strains, Phase III (KMG-III): the genomes of soil and plant-associated and newly described type strains.</title>
        <authorList>
            <person name="Whitman W."/>
        </authorList>
    </citation>
    <scope>NUCLEOTIDE SEQUENCE [LARGE SCALE GENOMIC DNA]</scope>
    <source>
        <strain evidence="3 4">CECT 7378</strain>
    </source>
</reference>
<comment type="caution">
    <text evidence="3">The sequence shown here is derived from an EMBL/GenBank/DDBJ whole genome shotgun (WGS) entry which is preliminary data.</text>
</comment>
<dbReference type="PROSITE" id="PS51662">
    <property type="entry name" value="BP_PHYTASE"/>
    <property type="match status" value="2"/>
</dbReference>
<gene>
    <name evidence="3" type="ORF">DFP79_0089</name>
</gene>
<feature type="domain" description="BPP" evidence="2">
    <location>
        <begin position="331"/>
        <end position="671"/>
    </location>
</feature>
<dbReference type="AlphaFoldDB" id="A0A4R6MIS8"/>